<dbReference type="EMBL" id="MU266375">
    <property type="protein sequence ID" value="KAH7926890.1"/>
    <property type="molecule type" value="Genomic_DNA"/>
</dbReference>
<evidence type="ECO:0000313" key="1">
    <source>
        <dbReference type="EMBL" id="KAH7926890.1"/>
    </source>
</evidence>
<dbReference type="Proteomes" id="UP000790709">
    <property type="component" value="Unassembled WGS sequence"/>
</dbReference>
<proteinExistence type="predicted"/>
<protein>
    <submittedName>
        <fullName evidence="1">Uncharacterized protein</fullName>
    </submittedName>
</protein>
<organism evidence="1 2">
    <name type="scientific">Leucogyrophana mollusca</name>
    <dbReference type="NCBI Taxonomy" id="85980"/>
    <lineage>
        <taxon>Eukaryota</taxon>
        <taxon>Fungi</taxon>
        <taxon>Dikarya</taxon>
        <taxon>Basidiomycota</taxon>
        <taxon>Agaricomycotina</taxon>
        <taxon>Agaricomycetes</taxon>
        <taxon>Agaricomycetidae</taxon>
        <taxon>Boletales</taxon>
        <taxon>Boletales incertae sedis</taxon>
        <taxon>Leucogyrophana</taxon>
    </lineage>
</organism>
<name>A0ACB8BM02_9AGAM</name>
<gene>
    <name evidence="1" type="ORF">BV22DRAFT_318886</name>
</gene>
<sequence length="115" mass="13050">MSRDRKHTRFQPMRSSKVFERKESPSGSMTSPPVRNQSEETCTALLWEEFPVRTMPTVLVGYACNSQNDYRDMVIISTASHGAAQCITASSGMKRPDWNVFICFCCETEGQRTCQ</sequence>
<evidence type="ECO:0000313" key="2">
    <source>
        <dbReference type="Proteomes" id="UP000790709"/>
    </source>
</evidence>
<comment type="caution">
    <text evidence="1">The sequence shown here is derived from an EMBL/GenBank/DDBJ whole genome shotgun (WGS) entry which is preliminary data.</text>
</comment>
<accession>A0ACB8BM02</accession>
<reference evidence="1" key="1">
    <citation type="journal article" date="2021" name="New Phytol.">
        <title>Evolutionary innovations through gain and loss of genes in the ectomycorrhizal Boletales.</title>
        <authorList>
            <person name="Wu G."/>
            <person name="Miyauchi S."/>
            <person name="Morin E."/>
            <person name="Kuo A."/>
            <person name="Drula E."/>
            <person name="Varga T."/>
            <person name="Kohler A."/>
            <person name="Feng B."/>
            <person name="Cao Y."/>
            <person name="Lipzen A."/>
            <person name="Daum C."/>
            <person name="Hundley H."/>
            <person name="Pangilinan J."/>
            <person name="Johnson J."/>
            <person name="Barry K."/>
            <person name="LaButti K."/>
            <person name="Ng V."/>
            <person name="Ahrendt S."/>
            <person name="Min B."/>
            <person name="Choi I.G."/>
            <person name="Park H."/>
            <person name="Plett J.M."/>
            <person name="Magnuson J."/>
            <person name="Spatafora J.W."/>
            <person name="Nagy L.G."/>
            <person name="Henrissat B."/>
            <person name="Grigoriev I.V."/>
            <person name="Yang Z.L."/>
            <person name="Xu J."/>
            <person name="Martin F.M."/>
        </authorList>
    </citation>
    <scope>NUCLEOTIDE SEQUENCE</scope>
    <source>
        <strain evidence="1">KUC20120723A-06</strain>
    </source>
</reference>
<keyword evidence="2" id="KW-1185">Reference proteome</keyword>